<evidence type="ECO:0000256" key="4">
    <source>
        <dbReference type="ARBA" id="ARBA00023033"/>
    </source>
</evidence>
<dbReference type="RefSeq" id="WP_239096128.1">
    <property type="nucleotide sequence ID" value="NZ_BOPB01000035.1"/>
</dbReference>
<dbReference type="Pfam" id="PF00296">
    <property type="entry name" value="Bac_luciferase"/>
    <property type="match status" value="1"/>
</dbReference>
<evidence type="ECO:0000313" key="7">
    <source>
        <dbReference type="Proteomes" id="UP000643165"/>
    </source>
</evidence>
<keyword evidence="3" id="KW-0560">Oxidoreductase</keyword>
<gene>
    <name evidence="6" type="ORF">Vlu01_51720</name>
</gene>
<name>A0ABQ4J2Z1_9ACTN</name>
<evidence type="ECO:0000313" key="6">
    <source>
        <dbReference type="EMBL" id="GIJ24548.1"/>
    </source>
</evidence>
<evidence type="ECO:0000256" key="3">
    <source>
        <dbReference type="ARBA" id="ARBA00023002"/>
    </source>
</evidence>
<comment type="caution">
    <text evidence="6">The sequence shown here is derived from an EMBL/GenBank/DDBJ whole genome shotgun (WGS) entry which is preliminary data.</text>
</comment>
<protein>
    <recommendedName>
        <fullName evidence="5">Luciferase-like domain-containing protein</fullName>
    </recommendedName>
</protein>
<dbReference type="Gene3D" id="3.20.20.30">
    <property type="entry name" value="Luciferase-like domain"/>
    <property type="match status" value="1"/>
</dbReference>
<evidence type="ECO:0000256" key="2">
    <source>
        <dbReference type="ARBA" id="ARBA00022643"/>
    </source>
</evidence>
<keyword evidence="2" id="KW-0288">FMN</keyword>
<sequence>MPRTLHLNAFRMGVGHHEAAWRHPRTEPQRVADVRHFVELARTAERGTLDSVFLADGLAVGPNARHNIQAVFEPLTLLAALATATEHIGLIATVSTTYNEPFNIAPGRPAGTPNVSW</sequence>
<accession>A0ABQ4J2Z1</accession>
<dbReference type="InterPro" id="IPR036661">
    <property type="entry name" value="Luciferase-like_sf"/>
</dbReference>
<dbReference type="InterPro" id="IPR051260">
    <property type="entry name" value="Diverse_substr_monoxygenases"/>
</dbReference>
<feature type="domain" description="Luciferase-like" evidence="5">
    <location>
        <begin position="26"/>
        <end position="105"/>
    </location>
</feature>
<reference evidence="6 7" key="1">
    <citation type="submission" date="2021-01" db="EMBL/GenBank/DDBJ databases">
        <title>Whole genome shotgun sequence of Verrucosispora lutea NBRC 106530.</title>
        <authorList>
            <person name="Komaki H."/>
            <person name="Tamura T."/>
        </authorList>
    </citation>
    <scope>NUCLEOTIDE SEQUENCE [LARGE SCALE GENOMIC DNA]</scope>
    <source>
        <strain evidence="6 7">NBRC 106530</strain>
    </source>
</reference>
<dbReference type="Proteomes" id="UP000643165">
    <property type="component" value="Unassembled WGS sequence"/>
</dbReference>
<dbReference type="PANTHER" id="PTHR30011">
    <property type="entry name" value="ALKANESULFONATE MONOOXYGENASE-RELATED"/>
    <property type="match status" value="1"/>
</dbReference>
<dbReference type="PANTHER" id="PTHR30011:SF16">
    <property type="entry name" value="C2H2 FINGER DOMAIN TRANSCRIPTION FACTOR (EUROFUNG)-RELATED"/>
    <property type="match status" value="1"/>
</dbReference>
<dbReference type="EMBL" id="BOPB01000035">
    <property type="protein sequence ID" value="GIJ24548.1"/>
    <property type="molecule type" value="Genomic_DNA"/>
</dbReference>
<evidence type="ECO:0000256" key="1">
    <source>
        <dbReference type="ARBA" id="ARBA00022630"/>
    </source>
</evidence>
<keyword evidence="7" id="KW-1185">Reference proteome</keyword>
<organism evidence="6 7">
    <name type="scientific">Micromonospora lutea</name>
    <dbReference type="NCBI Taxonomy" id="419825"/>
    <lineage>
        <taxon>Bacteria</taxon>
        <taxon>Bacillati</taxon>
        <taxon>Actinomycetota</taxon>
        <taxon>Actinomycetes</taxon>
        <taxon>Micromonosporales</taxon>
        <taxon>Micromonosporaceae</taxon>
        <taxon>Micromonospora</taxon>
    </lineage>
</organism>
<proteinExistence type="predicted"/>
<evidence type="ECO:0000259" key="5">
    <source>
        <dbReference type="Pfam" id="PF00296"/>
    </source>
</evidence>
<dbReference type="SUPFAM" id="SSF51679">
    <property type="entry name" value="Bacterial luciferase-like"/>
    <property type="match status" value="1"/>
</dbReference>
<keyword evidence="1" id="KW-0285">Flavoprotein</keyword>
<keyword evidence="4" id="KW-0503">Monooxygenase</keyword>
<dbReference type="InterPro" id="IPR011251">
    <property type="entry name" value="Luciferase-like_dom"/>
</dbReference>